<feature type="transmembrane region" description="Helical" evidence="1">
    <location>
        <begin position="294"/>
        <end position="312"/>
    </location>
</feature>
<dbReference type="Proteomes" id="UP001370490">
    <property type="component" value="Unassembled WGS sequence"/>
</dbReference>
<dbReference type="AlphaFoldDB" id="A0AAN8W837"/>
<evidence type="ECO:0000313" key="3">
    <source>
        <dbReference type="Proteomes" id="UP001370490"/>
    </source>
</evidence>
<evidence type="ECO:0000256" key="1">
    <source>
        <dbReference type="SAM" id="Phobius"/>
    </source>
</evidence>
<gene>
    <name evidence="2" type="ORF">RJ641_000433</name>
</gene>
<proteinExistence type="predicted"/>
<comment type="caution">
    <text evidence="2">The sequence shown here is derived from an EMBL/GenBank/DDBJ whole genome shotgun (WGS) entry which is preliminary data.</text>
</comment>
<keyword evidence="1" id="KW-1133">Transmembrane helix</keyword>
<dbReference type="InterPro" id="IPR027949">
    <property type="entry name" value="Chloroplast_duf"/>
</dbReference>
<accession>A0AAN8W837</accession>
<feature type="transmembrane region" description="Helical" evidence="1">
    <location>
        <begin position="318"/>
        <end position="340"/>
    </location>
</feature>
<name>A0AAN8W837_9MAGN</name>
<protein>
    <submittedName>
        <fullName evidence="2">Petal formation-expressed</fullName>
    </submittedName>
</protein>
<dbReference type="Pfam" id="PF14476">
    <property type="entry name" value="Chloroplast_duf"/>
    <property type="match status" value="1"/>
</dbReference>
<keyword evidence="3" id="KW-1185">Reference proteome</keyword>
<keyword evidence="1" id="KW-0472">Membrane</keyword>
<dbReference type="EMBL" id="JBAMMX010000001">
    <property type="protein sequence ID" value="KAK6946960.1"/>
    <property type="molecule type" value="Genomic_DNA"/>
</dbReference>
<feature type="transmembrane region" description="Helical" evidence="1">
    <location>
        <begin position="110"/>
        <end position="132"/>
    </location>
</feature>
<dbReference type="PANTHER" id="PTHR33358">
    <property type="entry name" value="F-BOX PROTEIN WITH A DOMAIN PROTEIN"/>
    <property type="match status" value="1"/>
</dbReference>
<organism evidence="2 3">
    <name type="scientific">Dillenia turbinata</name>
    <dbReference type="NCBI Taxonomy" id="194707"/>
    <lineage>
        <taxon>Eukaryota</taxon>
        <taxon>Viridiplantae</taxon>
        <taxon>Streptophyta</taxon>
        <taxon>Embryophyta</taxon>
        <taxon>Tracheophyta</taxon>
        <taxon>Spermatophyta</taxon>
        <taxon>Magnoliopsida</taxon>
        <taxon>eudicotyledons</taxon>
        <taxon>Gunneridae</taxon>
        <taxon>Pentapetalae</taxon>
        <taxon>Dilleniales</taxon>
        <taxon>Dilleniaceae</taxon>
        <taxon>Dillenia</taxon>
    </lineage>
</organism>
<dbReference type="PANTHER" id="PTHR33358:SF7">
    <property type="entry name" value="F-BOX PROTEIN"/>
    <property type="match status" value="1"/>
</dbReference>
<reference evidence="2 3" key="1">
    <citation type="submission" date="2023-12" db="EMBL/GenBank/DDBJ databases">
        <title>A high-quality genome assembly for Dillenia turbinata (Dilleniales).</title>
        <authorList>
            <person name="Chanderbali A."/>
        </authorList>
    </citation>
    <scope>NUCLEOTIDE SEQUENCE [LARGE SCALE GENOMIC DNA]</scope>
    <source>
        <strain evidence="2">LSX21</strain>
        <tissue evidence="2">Leaf</tissue>
    </source>
</reference>
<sequence>MATRTILHPNLSFLSSSLSSKRQTKATLQNLKVQKSTSSLISSLKNLPTKDFIHGINNGSNNDFNPLLVDNKANNNAKSHAELYAIMEAISDRSEMHKNIGAQRDNWNRLLLTSINGLALTASTMAGLASLGGNSTPFLALKLCSSLLYISATVFLMVMNKIQPSQLAEEQRNASRLFKQLHWKFQNRVSLGKIDSSDVNQAMEMVLALDKAYPLPLLGSMLDKFPKNVKPATWWPQKSETKHDHDRSRLKNQRRNGWSENLEEEMRKILEVLKRKDCEEYVRLSKIVLRVNKVLAICGPMLTGLGAVGSLLIGSPFFVGSCGVFLGIVCGALASVVNSIEHGGQVGMVFEIYRSSAGFFQEMEESIEENLEEKGENGELFEVKVALQLGRSIPELRELAGNCLGPLGNDESRSEFASKLF</sequence>
<evidence type="ECO:0000313" key="2">
    <source>
        <dbReference type="EMBL" id="KAK6946960.1"/>
    </source>
</evidence>
<feature type="transmembrane region" description="Helical" evidence="1">
    <location>
        <begin position="138"/>
        <end position="158"/>
    </location>
</feature>
<keyword evidence="1" id="KW-0812">Transmembrane</keyword>